<dbReference type="Proteomes" id="UP001164286">
    <property type="component" value="Unassembled WGS sequence"/>
</dbReference>
<dbReference type="GeneID" id="77732013"/>
<feature type="transmembrane region" description="Helical" evidence="2">
    <location>
        <begin position="901"/>
        <end position="922"/>
    </location>
</feature>
<accession>A0AA38LUA7</accession>
<sequence>MSFLRRISNAAQSFLPSAPSSSGTPAPHVPRRATETFRGGRLDSIKDEEYEESVASRASWELSDDGSYRSGSSSSSGSSRSSLESKRSYETESSEEDTDSEAEIDGRPRDRFDMMTRHLWNVAERQGWFRDAHFDGLVSIRVKKRVLRTYPEAKQGKKNYKEMVQRVKAWDSALGTLNPEVAMKITSKVVQSIMSRCPDDAIEIMLDVNTRIQILDELSHLAGARKHQFAAFIRQERCLVVWADEVETIIPSAEALEQRMMNYVWQSRHDELAVLEAETKEDEEGWIDQDAEKERQLVLAEEGEEQVGAEPGSWEMRDKRPVMLYAPLVSGLAIILTCLFIGSGMRQLIRECLLDANWARLALLATSPFGFLLAIFFSICVCGNLWQMFGPVAQCHQNSSYYSGRAPERMLGRLPHITIQMPVYKEGLEGVIIPTVESLKKAITTYERQGGSVNIFMFDDGMQIWDEEEQEIRKAYYDRNNIGWTARPKHGANGFNRPGRFKKASNMNFGNALSLRVEELMDEIRPEAPEDDPEAMAEWQWTDEDEKEIYDEALARAIDETEGIAWAAGNIRVGELILIIDSDTRVPEDCFLDAASEFFNSPNIAIIQHESAVMQVVGHFFENGITSFTTRINSAISFCTANGEVAPFVGHNAFLRWKAVQDAAFIDPADGKKKCWSESHVSEDFDQALRLQMKGWSIRWASYSNGGFQEGVSLTADDELNRWQKYAYGCSELLFQPLRRWLTHGPITPLFHRFVWAQGIPLHSKISVLAYISSYYAIACAMILSVLNWVLVGIFSDVLDLFYLESWQVFLTCIVVFSGLSNVSSAVFQYRLNANSIGNALINNFKWVIFFFFFFCGLPYHLSTALLAHLTGYNMQWASTIKEVELSHFFKEWPAMWKRFWTVWILSWVIIVGVAIMASNIVPAGYRITNFTCILPCMVTACCHFLYPIVLNPWLLLFQF</sequence>
<feature type="transmembrane region" description="Helical" evidence="2">
    <location>
        <begin position="848"/>
        <end position="870"/>
    </location>
</feature>
<feature type="region of interest" description="Disordered" evidence="1">
    <location>
        <begin position="13"/>
        <end position="109"/>
    </location>
</feature>
<keyword evidence="2" id="KW-0812">Transmembrane</keyword>
<feature type="transmembrane region" description="Helical" evidence="2">
    <location>
        <begin position="934"/>
        <end position="957"/>
    </location>
</feature>
<feature type="domain" description="DUF7928" evidence="4">
    <location>
        <begin position="110"/>
        <end position="271"/>
    </location>
</feature>
<dbReference type="InterPro" id="IPR029044">
    <property type="entry name" value="Nucleotide-diphossugar_trans"/>
</dbReference>
<feature type="compositionally biased region" description="Low complexity" evidence="1">
    <location>
        <begin position="16"/>
        <end position="26"/>
    </location>
</feature>
<gene>
    <name evidence="5" type="ORF">MKK02DRAFT_44163</name>
</gene>
<dbReference type="RefSeq" id="XP_052945250.1">
    <property type="nucleotide sequence ID" value="XM_053092808.1"/>
</dbReference>
<keyword evidence="2" id="KW-1133">Transmembrane helix</keyword>
<dbReference type="PANTHER" id="PTHR35408">
    <property type="entry name" value="CHROMOSOME 15, WHOLE GENOME SHOTGUN SEQUENCE"/>
    <property type="match status" value="1"/>
</dbReference>
<keyword evidence="2" id="KW-0472">Membrane</keyword>
<keyword evidence="6" id="KW-1185">Reference proteome</keyword>
<comment type="caution">
    <text evidence="5">The sequence shown here is derived from an EMBL/GenBank/DDBJ whole genome shotgun (WGS) entry which is preliminary data.</text>
</comment>
<evidence type="ECO:0000256" key="1">
    <source>
        <dbReference type="SAM" id="MobiDB-lite"/>
    </source>
</evidence>
<protein>
    <submittedName>
        <fullName evidence="5">Glycosyl transferase family group 2-domain-containing protein</fullName>
    </submittedName>
</protein>
<feature type="compositionally biased region" description="Basic and acidic residues" evidence="1">
    <location>
        <begin position="32"/>
        <end position="47"/>
    </location>
</feature>
<feature type="compositionally biased region" description="Low complexity" evidence="1">
    <location>
        <begin position="68"/>
        <end position="82"/>
    </location>
</feature>
<evidence type="ECO:0000313" key="6">
    <source>
        <dbReference type="Proteomes" id="UP001164286"/>
    </source>
</evidence>
<dbReference type="PANTHER" id="PTHR35408:SF2">
    <property type="entry name" value="GLYCOSYLTRANSFERASE 2-LIKE DOMAIN-CONTAINING PROTEIN"/>
    <property type="match status" value="1"/>
</dbReference>
<organism evidence="5 6">
    <name type="scientific">Dioszegia hungarica</name>
    <dbReference type="NCBI Taxonomy" id="4972"/>
    <lineage>
        <taxon>Eukaryota</taxon>
        <taxon>Fungi</taxon>
        <taxon>Dikarya</taxon>
        <taxon>Basidiomycota</taxon>
        <taxon>Agaricomycotina</taxon>
        <taxon>Tremellomycetes</taxon>
        <taxon>Tremellales</taxon>
        <taxon>Bulleribasidiaceae</taxon>
        <taxon>Dioszegia</taxon>
    </lineage>
</organism>
<name>A0AA38LUA7_9TREE</name>
<dbReference type="Gene3D" id="3.90.550.10">
    <property type="entry name" value="Spore Coat Polysaccharide Biosynthesis Protein SpsA, Chain A"/>
    <property type="match status" value="1"/>
</dbReference>
<dbReference type="GO" id="GO:0016740">
    <property type="term" value="F:transferase activity"/>
    <property type="evidence" value="ECO:0007669"/>
    <property type="project" value="UniProtKB-KW"/>
</dbReference>
<feature type="transmembrane region" description="Helical" evidence="2">
    <location>
        <begin position="362"/>
        <end position="386"/>
    </location>
</feature>
<dbReference type="SUPFAM" id="SSF53448">
    <property type="entry name" value="Nucleotide-diphospho-sugar transferases"/>
    <property type="match status" value="1"/>
</dbReference>
<feature type="domain" description="Glycosyltransferase 2-like" evidence="3">
    <location>
        <begin position="576"/>
        <end position="785"/>
    </location>
</feature>
<feature type="transmembrane region" description="Helical" evidence="2">
    <location>
        <begin position="775"/>
        <end position="795"/>
    </location>
</feature>
<feature type="compositionally biased region" description="Acidic residues" evidence="1">
    <location>
        <begin position="92"/>
        <end position="103"/>
    </location>
</feature>
<feature type="transmembrane region" description="Helical" evidence="2">
    <location>
        <begin position="807"/>
        <end position="828"/>
    </location>
</feature>
<dbReference type="Pfam" id="PF25550">
    <property type="entry name" value="DUF7928"/>
    <property type="match status" value="1"/>
</dbReference>
<keyword evidence="5" id="KW-0808">Transferase</keyword>
<dbReference type="Pfam" id="PF13632">
    <property type="entry name" value="Glyco_trans_2_3"/>
    <property type="match status" value="1"/>
</dbReference>
<evidence type="ECO:0000313" key="5">
    <source>
        <dbReference type="EMBL" id="KAI9635473.1"/>
    </source>
</evidence>
<evidence type="ECO:0000259" key="4">
    <source>
        <dbReference type="Pfam" id="PF25550"/>
    </source>
</evidence>
<reference evidence="5" key="1">
    <citation type="journal article" date="2022" name="G3 (Bethesda)">
        <title>High quality genome of the basidiomycete yeast Dioszegia hungarica PDD-24b-2 isolated from cloud water.</title>
        <authorList>
            <person name="Jarrige D."/>
            <person name="Haridas S."/>
            <person name="Bleykasten-Grosshans C."/>
            <person name="Joly M."/>
            <person name="Nadalig T."/>
            <person name="Sancelme M."/>
            <person name="Vuilleumier S."/>
            <person name="Grigoriev I.V."/>
            <person name="Amato P."/>
            <person name="Bringel F."/>
        </authorList>
    </citation>
    <scope>NUCLEOTIDE SEQUENCE</scope>
    <source>
        <strain evidence="5">PDD-24b-2</strain>
    </source>
</reference>
<feature type="transmembrane region" description="Helical" evidence="2">
    <location>
        <begin position="322"/>
        <end position="342"/>
    </location>
</feature>
<dbReference type="InterPro" id="IPR001173">
    <property type="entry name" value="Glyco_trans_2-like"/>
</dbReference>
<evidence type="ECO:0000256" key="2">
    <source>
        <dbReference type="SAM" id="Phobius"/>
    </source>
</evidence>
<dbReference type="EMBL" id="JAKWFO010000005">
    <property type="protein sequence ID" value="KAI9635473.1"/>
    <property type="molecule type" value="Genomic_DNA"/>
</dbReference>
<dbReference type="AlphaFoldDB" id="A0AA38LUA7"/>
<proteinExistence type="predicted"/>
<evidence type="ECO:0000259" key="3">
    <source>
        <dbReference type="Pfam" id="PF13632"/>
    </source>
</evidence>
<dbReference type="InterPro" id="IPR057688">
    <property type="entry name" value="DUF7928"/>
</dbReference>